<name>A0A918SAF0_9HYPH</name>
<feature type="transmembrane region" description="Helical" evidence="7">
    <location>
        <begin position="104"/>
        <end position="125"/>
    </location>
</feature>
<accession>A0A918SAF0</accession>
<feature type="transmembrane region" description="Helical" evidence="7">
    <location>
        <begin position="575"/>
        <end position="595"/>
    </location>
</feature>
<dbReference type="RefSeq" id="WP_308430306.1">
    <property type="nucleotide sequence ID" value="NZ_BMZE01000003.1"/>
</dbReference>
<gene>
    <name evidence="9" type="ORF">GCM10007989_29650</name>
</gene>
<evidence type="ECO:0000256" key="2">
    <source>
        <dbReference type="ARBA" id="ARBA00022448"/>
    </source>
</evidence>
<dbReference type="Pfam" id="PF02080">
    <property type="entry name" value="TrkA_C"/>
    <property type="match status" value="2"/>
</dbReference>
<dbReference type="GO" id="GO:0006813">
    <property type="term" value="P:potassium ion transport"/>
    <property type="evidence" value="ECO:0007669"/>
    <property type="project" value="InterPro"/>
</dbReference>
<evidence type="ECO:0000313" key="10">
    <source>
        <dbReference type="Proteomes" id="UP000646579"/>
    </source>
</evidence>
<evidence type="ECO:0000313" key="9">
    <source>
        <dbReference type="EMBL" id="GHA31653.1"/>
    </source>
</evidence>
<feature type="transmembrane region" description="Helical" evidence="7">
    <location>
        <begin position="189"/>
        <end position="209"/>
    </location>
</feature>
<dbReference type="PANTHER" id="PTHR43652:SF2">
    <property type="entry name" value="BASIC AMINO ACID ANTIPORTER YFCC-RELATED"/>
    <property type="match status" value="1"/>
</dbReference>
<evidence type="ECO:0000256" key="1">
    <source>
        <dbReference type="ARBA" id="ARBA00004141"/>
    </source>
</evidence>
<dbReference type="PROSITE" id="PS51202">
    <property type="entry name" value="RCK_C"/>
    <property type="match status" value="2"/>
</dbReference>
<reference evidence="9" key="1">
    <citation type="journal article" date="2014" name="Int. J. Syst. Evol. Microbiol.">
        <title>Complete genome sequence of Corynebacterium casei LMG S-19264T (=DSM 44701T), isolated from a smear-ripened cheese.</title>
        <authorList>
            <consortium name="US DOE Joint Genome Institute (JGI-PGF)"/>
            <person name="Walter F."/>
            <person name="Albersmeier A."/>
            <person name="Kalinowski J."/>
            <person name="Ruckert C."/>
        </authorList>
    </citation>
    <scope>NUCLEOTIDE SEQUENCE</scope>
    <source>
        <strain evidence="9">KCTC 32437</strain>
    </source>
</reference>
<feature type="transmembrane region" description="Helical" evidence="7">
    <location>
        <begin position="145"/>
        <end position="169"/>
    </location>
</feature>
<comment type="subcellular location">
    <subcellularLocation>
        <location evidence="1">Membrane</location>
        <topology evidence="1">Multi-pass membrane protein</topology>
    </subcellularLocation>
</comment>
<organism evidence="9 10">
    <name type="scientific">Devosia pacifica</name>
    <dbReference type="NCBI Taxonomy" id="1335967"/>
    <lineage>
        <taxon>Bacteria</taxon>
        <taxon>Pseudomonadati</taxon>
        <taxon>Pseudomonadota</taxon>
        <taxon>Alphaproteobacteria</taxon>
        <taxon>Hyphomicrobiales</taxon>
        <taxon>Devosiaceae</taxon>
        <taxon>Devosia</taxon>
    </lineage>
</organism>
<feature type="transmembrane region" description="Helical" evidence="7">
    <location>
        <begin position="66"/>
        <end position="84"/>
    </location>
</feature>
<feature type="domain" description="RCK C-terminal" evidence="8">
    <location>
        <begin position="305"/>
        <end position="390"/>
    </location>
</feature>
<dbReference type="InterPro" id="IPR051679">
    <property type="entry name" value="DASS-Related_Transporters"/>
</dbReference>
<keyword evidence="3 7" id="KW-0812">Transmembrane</keyword>
<sequence>MSRSTWGPPITYEQITLFSLLALVLGLLMWGKFRFDLVSFAALVAAVVLGVVPADRAFSGFSNDATIIVILVLVVSFGLTRSGAVELITRPLVNSPRPVPVHLGMLGGIAAVLSAFMNNVASLALTMPVDIQAAQKAGRSPSLTLMPLAAATILGGLVTLIGTPPNILIASYREQATGEAFRMFDYAPVGLSVAIAGLIFTALVGWRIIPVRASNAIAELAAIENYVSELVVKAKSQAIGQKVADLDKIAEENDTQILGLVRKARRLPGRARTETITEGDLLVVEGSPEALNSFSAALGLSFQGKSGEKADLGANQGFIEAVVNRESRLVGRSANEVQMLRGYGVSLLGISRRGRTVRERVRRTPLQAGDVLLLLGARENMEDVLARLDCLPLAHTPALTRYDKAVLAIVLFASAIALSVFGLLPLTIGLSIVVIAFVLADIVPIRELYEAIEWPIIVLLGALIPIGEALESSGGTLLLANGIAMFTQALPAWIALTAMLVVTMFLSDILNNAATAVIAAPIAYGLATAMQVNPDAFLMAVAIGASCAFLTPIGHQNNLLIMGPGGYQFSDYWKFGLPLEVVCTVVAVPMIILVWGL</sequence>
<protein>
    <submittedName>
        <fullName evidence="9">SLC13 family permease</fullName>
    </submittedName>
</protein>
<feature type="transmembrane region" description="Helical" evidence="7">
    <location>
        <begin position="12"/>
        <end position="31"/>
    </location>
</feature>
<evidence type="ECO:0000256" key="4">
    <source>
        <dbReference type="ARBA" id="ARBA00022737"/>
    </source>
</evidence>
<comment type="caution">
    <text evidence="9">The sequence shown here is derived from an EMBL/GenBank/DDBJ whole genome shotgun (WGS) entry which is preliminary data.</text>
</comment>
<feature type="transmembrane region" description="Helical" evidence="7">
    <location>
        <begin position="509"/>
        <end position="529"/>
    </location>
</feature>
<keyword evidence="4" id="KW-0677">Repeat</keyword>
<feature type="transmembrane region" description="Helical" evidence="7">
    <location>
        <begin position="477"/>
        <end position="503"/>
    </location>
</feature>
<evidence type="ECO:0000256" key="7">
    <source>
        <dbReference type="SAM" id="Phobius"/>
    </source>
</evidence>
<keyword evidence="6 7" id="KW-0472">Membrane</keyword>
<dbReference type="AlphaFoldDB" id="A0A918SAF0"/>
<dbReference type="PANTHER" id="PTHR43652">
    <property type="entry name" value="BASIC AMINO ACID ANTIPORTER YFCC-RELATED"/>
    <property type="match status" value="1"/>
</dbReference>
<dbReference type="InterPro" id="IPR006037">
    <property type="entry name" value="RCK_C"/>
</dbReference>
<evidence type="ECO:0000256" key="6">
    <source>
        <dbReference type="ARBA" id="ARBA00023136"/>
    </source>
</evidence>
<dbReference type="Pfam" id="PF03600">
    <property type="entry name" value="CitMHS"/>
    <property type="match status" value="1"/>
</dbReference>
<dbReference type="EMBL" id="BMZE01000003">
    <property type="protein sequence ID" value="GHA31653.1"/>
    <property type="molecule type" value="Genomic_DNA"/>
</dbReference>
<evidence type="ECO:0000256" key="5">
    <source>
        <dbReference type="ARBA" id="ARBA00022989"/>
    </source>
</evidence>
<keyword evidence="10" id="KW-1185">Reference proteome</keyword>
<dbReference type="InterPro" id="IPR036721">
    <property type="entry name" value="RCK_C_sf"/>
</dbReference>
<feature type="transmembrane region" description="Helical" evidence="7">
    <location>
        <begin position="536"/>
        <end position="555"/>
    </location>
</feature>
<dbReference type="GO" id="GO:0005886">
    <property type="term" value="C:plasma membrane"/>
    <property type="evidence" value="ECO:0007669"/>
    <property type="project" value="TreeGrafter"/>
</dbReference>
<keyword evidence="2" id="KW-0813">Transport</keyword>
<reference evidence="9" key="2">
    <citation type="submission" date="2020-09" db="EMBL/GenBank/DDBJ databases">
        <authorList>
            <person name="Sun Q."/>
            <person name="Kim S."/>
        </authorList>
    </citation>
    <scope>NUCLEOTIDE SEQUENCE</scope>
    <source>
        <strain evidence="9">KCTC 32437</strain>
    </source>
</reference>
<evidence type="ECO:0000259" key="8">
    <source>
        <dbReference type="PROSITE" id="PS51202"/>
    </source>
</evidence>
<dbReference type="Gene3D" id="3.30.70.1450">
    <property type="entry name" value="Regulator of K+ conductance, C-terminal domain"/>
    <property type="match status" value="2"/>
</dbReference>
<dbReference type="SUPFAM" id="SSF116726">
    <property type="entry name" value="TrkA C-terminal domain-like"/>
    <property type="match status" value="2"/>
</dbReference>
<feature type="domain" description="RCK C-terminal" evidence="8">
    <location>
        <begin position="215"/>
        <end position="300"/>
    </location>
</feature>
<feature type="transmembrane region" description="Helical" evidence="7">
    <location>
        <begin position="406"/>
        <end position="439"/>
    </location>
</feature>
<feature type="transmembrane region" description="Helical" evidence="7">
    <location>
        <begin position="451"/>
        <end position="470"/>
    </location>
</feature>
<dbReference type="GO" id="GO:0008324">
    <property type="term" value="F:monoatomic cation transmembrane transporter activity"/>
    <property type="evidence" value="ECO:0007669"/>
    <property type="project" value="InterPro"/>
</dbReference>
<keyword evidence="5 7" id="KW-1133">Transmembrane helix</keyword>
<dbReference type="Proteomes" id="UP000646579">
    <property type="component" value="Unassembled WGS sequence"/>
</dbReference>
<proteinExistence type="predicted"/>
<feature type="transmembrane region" description="Helical" evidence="7">
    <location>
        <begin position="37"/>
        <end position="54"/>
    </location>
</feature>
<dbReference type="InterPro" id="IPR004680">
    <property type="entry name" value="Cit_transptr-like_dom"/>
</dbReference>
<evidence type="ECO:0000256" key="3">
    <source>
        <dbReference type="ARBA" id="ARBA00022692"/>
    </source>
</evidence>